<dbReference type="PROSITE" id="PS50297">
    <property type="entry name" value="ANK_REP_REGION"/>
    <property type="match status" value="2"/>
</dbReference>
<keyword evidence="1" id="KW-0677">Repeat</keyword>
<dbReference type="InterPro" id="IPR036770">
    <property type="entry name" value="Ankyrin_rpt-contain_sf"/>
</dbReference>
<evidence type="ECO:0000313" key="3">
    <source>
        <dbReference type="EMBL" id="ARF07983.1"/>
    </source>
</evidence>
<dbReference type="EMBL" id="KY684083">
    <property type="protein sequence ID" value="ARF07983.1"/>
    <property type="molecule type" value="Genomic_DNA"/>
</dbReference>
<evidence type="ECO:0000256" key="2">
    <source>
        <dbReference type="ARBA" id="ARBA00023043"/>
    </source>
</evidence>
<protein>
    <submittedName>
        <fullName evidence="3">Ankyrin repeat protein</fullName>
    </submittedName>
</protein>
<organism evidence="3">
    <name type="scientific">Catovirus CTV1</name>
    <dbReference type="NCBI Taxonomy" id="1977631"/>
    <lineage>
        <taxon>Viruses</taxon>
        <taxon>Varidnaviria</taxon>
        <taxon>Bamfordvirae</taxon>
        <taxon>Nucleocytoviricota</taxon>
        <taxon>Megaviricetes</taxon>
        <taxon>Imitervirales</taxon>
        <taxon>Mimiviridae</taxon>
        <taxon>Klosneuvirinae</taxon>
        <taxon>Catovirus</taxon>
    </lineage>
</organism>
<dbReference type="InterPro" id="IPR002110">
    <property type="entry name" value="Ankyrin_rpt"/>
</dbReference>
<dbReference type="PROSITE" id="PS50088">
    <property type="entry name" value="ANK_REPEAT"/>
    <property type="match status" value="3"/>
</dbReference>
<dbReference type="Pfam" id="PF12796">
    <property type="entry name" value="Ank_2"/>
    <property type="match status" value="4"/>
</dbReference>
<dbReference type="PANTHER" id="PTHR24198">
    <property type="entry name" value="ANKYRIN REPEAT AND PROTEIN KINASE DOMAIN-CONTAINING PROTEIN"/>
    <property type="match status" value="1"/>
</dbReference>
<proteinExistence type="predicted"/>
<gene>
    <name evidence="3" type="ORF">Catovirus_1_33</name>
</gene>
<accession>A0A1V0S8F0</accession>
<reference evidence="3" key="1">
    <citation type="journal article" date="2017" name="Science">
        <title>Giant viruses with an expanded complement of translation system components.</title>
        <authorList>
            <person name="Schulz F."/>
            <person name="Yutin N."/>
            <person name="Ivanova N.N."/>
            <person name="Ortega D.R."/>
            <person name="Lee T.K."/>
            <person name="Vierheilig J."/>
            <person name="Daims H."/>
            <person name="Horn M."/>
            <person name="Wagner M."/>
            <person name="Jensen G.J."/>
            <person name="Kyrpides N.C."/>
            <person name="Koonin E.V."/>
            <person name="Woyke T."/>
        </authorList>
    </citation>
    <scope>NUCLEOTIDE SEQUENCE</scope>
    <source>
        <strain evidence="3">CTV1</strain>
    </source>
</reference>
<evidence type="ECO:0000256" key="1">
    <source>
        <dbReference type="ARBA" id="ARBA00022737"/>
    </source>
</evidence>
<dbReference type="SUPFAM" id="SSF48403">
    <property type="entry name" value="Ankyrin repeat"/>
    <property type="match status" value="1"/>
</dbReference>
<dbReference type="SMART" id="SM00248">
    <property type="entry name" value="ANK"/>
    <property type="match status" value="9"/>
</dbReference>
<dbReference type="PANTHER" id="PTHR24198:SF165">
    <property type="entry name" value="ANKYRIN REPEAT-CONTAINING PROTEIN-RELATED"/>
    <property type="match status" value="1"/>
</dbReference>
<dbReference type="Gene3D" id="1.25.40.20">
    <property type="entry name" value="Ankyrin repeat-containing domain"/>
    <property type="match status" value="2"/>
</dbReference>
<sequence length="422" mass="49044">MYDNSTDDFLNHIKIEIILDYLNIHQLNKMVFADLLFTGIYGDEINNLHYLLKLKYHVKLPQDKLLRTAIENGRLDIVKSLIEKGAPLISEKSCYNPLIVAIKCNHFDIVKYLVDKGAPLTYRDPYYDPLNVAIENNNYDIAKYLVENGVSLVSDNSYYNPLNVAIKNNRFHIVNYLIMKGAPLTSEKAYCDPLYIAIKYDRLNILEILVQKAPLSFYDSYPLCVAIEHDRLDIVKYLIAQGVPYISNKLFYDPFSTAIAYDRRSIIKYLIELGSSNDYYLEYLRLEIVCYDTYNVELLVEIFFDEGISLTSYYSRSDPLCVAIKHGHLDIVELLVKKGVDINKEYDYDETTPLMIAVEEGHLDITKYLIEKGCDIDYETIITLAHKYDHNHIVDFLLYVCRKNNIKVDLKSLINNSDDQYW</sequence>
<keyword evidence="2" id="KW-0040">ANK repeat</keyword>
<name>A0A1V0S8F0_9VIRU</name>